<dbReference type="GO" id="GO:0016020">
    <property type="term" value="C:membrane"/>
    <property type="evidence" value="ECO:0007669"/>
    <property type="project" value="UniProtKB-SubCell"/>
</dbReference>
<dbReference type="NCBIfam" id="TIGR01352">
    <property type="entry name" value="tonB_Cterm"/>
    <property type="match status" value="1"/>
</dbReference>
<keyword evidence="2 6" id="KW-0812">Transmembrane</keyword>
<feature type="compositionally biased region" description="Basic and acidic residues" evidence="5">
    <location>
        <begin position="168"/>
        <end position="177"/>
    </location>
</feature>
<feature type="region of interest" description="Disordered" evidence="5">
    <location>
        <begin position="168"/>
        <end position="237"/>
    </location>
</feature>
<reference evidence="7 8" key="1">
    <citation type="submission" date="2016-10" db="EMBL/GenBank/DDBJ databases">
        <authorList>
            <person name="de Groot N.N."/>
        </authorList>
    </citation>
    <scope>NUCLEOTIDE SEQUENCE [LARGE SCALE GENOMIC DNA]</scope>
    <source>
        <strain evidence="7 8">DSM 19012</strain>
    </source>
</reference>
<dbReference type="eggNOG" id="COG0810">
    <property type="taxonomic scope" value="Bacteria"/>
</dbReference>
<name>A0A1I1W6F5_9BACT</name>
<keyword evidence="3 6" id="KW-1133">Transmembrane helix</keyword>
<dbReference type="InterPro" id="IPR006260">
    <property type="entry name" value="TonB/TolA_C"/>
</dbReference>
<evidence type="ECO:0000256" key="1">
    <source>
        <dbReference type="ARBA" id="ARBA00004167"/>
    </source>
</evidence>
<keyword evidence="8" id="KW-1185">Reference proteome</keyword>
<evidence type="ECO:0000256" key="5">
    <source>
        <dbReference type="SAM" id="MobiDB-lite"/>
    </source>
</evidence>
<evidence type="ECO:0000256" key="4">
    <source>
        <dbReference type="ARBA" id="ARBA00023136"/>
    </source>
</evidence>
<feature type="compositionally biased region" description="Basic and acidic residues" evidence="5">
    <location>
        <begin position="113"/>
        <end position="137"/>
    </location>
</feature>
<evidence type="ECO:0000313" key="7">
    <source>
        <dbReference type="EMBL" id="SFD88580.1"/>
    </source>
</evidence>
<protein>
    <submittedName>
        <fullName evidence="7">TolA protein</fullName>
    </submittedName>
</protein>
<sequence>MRIKLQKMTNPSKKDKRAGVIGSTIFHMVLLILLMVLGLSSMPREEEGILVDFGDGLTGMGASEPIRSQPAGEQNKQPTNQPEPVSPPLATTPETSEETVNTQDFEEAPAISEEEKAKQEAEKKRLDEERKRQEEIERQKRIEEEKRRQEELERQRKLEEERKRQEELERKAKEARNKVANAFSKTDGTGTSQGEAGGSGNQGAPGGEPGLGTYTGTGKGKSGSGFDLSGRSLSGALPKPEYNIQEEGIVVVEITVDRNGNVVGAQPILKGTTTQNSYLWRVAKEAAMKARFNSDPDAPAYQKGTITYHFSLE</sequence>
<keyword evidence="4 6" id="KW-0472">Membrane</keyword>
<dbReference type="SUPFAM" id="SSF74653">
    <property type="entry name" value="TolA/TonB C-terminal domain"/>
    <property type="match status" value="1"/>
</dbReference>
<feature type="compositionally biased region" description="Polar residues" evidence="5">
    <location>
        <begin position="92"/>
        <end position="103"/>
    </location>
</feature>
<organism evidence="7 8">
    <name type="scientific">Thermophagus xiamenensis</name>
    <dbReference type="NCBI Taxonomy" id="385682"/>
    <lineage>
        <taxon>Bacteria</taxon>
        <taxon>Pseudomonadati</taxon>
        <taxon>Bacteroidota</taxon>
        <taxon>Bacteroidia</taxon>
        <taxon>Marinilabiliales</taxon>
        <taxon>Marinilabiliaceae</taxon>
        <taxon>Thermophagus</taxon>
    </lineage>
</organism>
<evidence type="ECO:0000256" key="2">
    <source>
        <dbReference type="ARBA" id="ARBA00022692"/>
    </source>
</evidence>
<dbReference type="InParanoid" id="A0A1I1W6F5"/>
<dbReference type="STRING" id="385682.SAMN05444380_103160"/>
<feature type="compositionally biased region" description="Gly residues" evidence="5">
    <location>
        <begin position="195"/>
        <end position="223"/>
    </location>
</feature>
<feature type="transmembrane region" description="Helical" evidence="6">
    <location>
        <begin position="20"/>
        <end position="39"/>
    </location>
</feature>
<evidence type="ECO:0000256" key="3">
    <source>
        <dbReference type="ARBA" id="ARBA00022989"/>
    </source>
</evidence>
<accession>A0A1I1W6F5</accession>
<dbReference type="EMBL" id="FONA01000003">
    <property type="protein sequence ID" value="SFD88580.1"/>
    <property type="molecule type" value="Genomic_DNA"/>
</dbReference>
<dbReference type="AlphaFoldDB" id="A0A1I1W6F5"/>
<feature type="region of interest" description="Disordered" evidence="5">
    <location>
        <begin position="61"/>
        <end position="137"/>
    </location>
</feature>
<proteinExistence type="predicted"/>
<evidence type="ECO:0000313" key="8">
    <source>
        <dbReference type="Proteomes" id="UP000181976"/>
    </source>
</evidence>
<comment type="subcellular location">
    <subcellularLocation>
        <location evidence="1">Membrane</location>
        <topology evidence="1">Single-pass membrane protein</topology>
    </subcellularLocation>
</comment>
<feature type="compositionally biased region" description="Polar residues" evidence="5">
    <location>
        <begin position="71"/>
        <end position="83"/>
    </location>
</feature>
<dbReference type="Proteomes" id="UP000181976">
    <property type="component" value="Unassembled WGS sequence"/>
</dbReference>
<evidence type="ECO:0000256" key="6">
    <source>
        <dbReference type="SAM" id="Phobius"/>
    </source>
</evidence>
<gene>
    <name evidence="7" type="ORF">SAMN05444380_103160</name>
</gene>